<name>A0A2S4LB58_9HYPO</name>
<proteinExistence type="predicted"/>
<dbReference type="EMBL" id="PKSG01000020">
    <property type="protein sequence ID" value="POR39651.1"/>
    <property type="molecule type" value="Genomic_DNA"/>
</dbReference>
<protein>
    <submittedName>
        <fullName evidence="2">Uncharacterized protein</fullName>
    </submittedName>
</protein>
<dbReference type="AlphaFoldDB" id="A0A2S4LB58"/>
<feature type="compositionally biased region" description="Pro residues" evidence="1">
    <location>
        <begin position="82"/>
        <end position="96"/>
    </location>
</feature>
<feature type="compositionally biased region" description="Basic and acidic residues" evidence="1">
    <location>
        <begin position="45"/>
        <end position="54"/>
    </location>
</feature>
<keyword evidence="3" id="KW-1185">Reference proteome</keyword>
<organism evidence="2 3">
    <name type="scientific">Tolypocladium paradoxum</name>
    <dbReference type="NCBI Taxonomy" id="94208"/>
    <lineage>
        <taxon>Eukaryota</taxon>
        <taxon>Fungi</taxon>
        <taxon>Dikarya</taxon>
        <taxon>Ascomycota</taxon>
        <taxon>Pezizomycotina</taxon>
        <taxon>Sordariomycetes</taxon>
        <taxon>Hypocreomycetidae</taxon>
        <taxon>Hypocreales</taxon>
        <taxon>Ophiocordycipitaceae</taxon>
        <taxon>Tolypocladium</taxon>
    </lineage>
</organism>
<dbReference type="Proteomes" id="UP000237481">
    <property type="component" value="Unassembled WGS sequence"/>
</dbReference>
<dbReference type="OrthoDB" id="407146at2759"/>
<accession>A0A2S4LB58</accession>
<feature type="region of interest" description="Disordered" evidence="1">
    <location>
        <begin position="1"/>
        <end position="54"/>
    </location>
</feature>
<gene>
    <name evidence="2" type="ORF">TPAR_00164</name>
</gene>
<feature type="non-terminal residue" evidence="2">
    <location>
        <position position="132"/>
    </location>
</feature>
<evidence type="ECO:0000313" key="2">
    <source>
        <dbReference type="EMBL" id="POR39651.1"/>
    </source>
</evidence>
<feature type="compositionally biased region" description="Basic residues" evidence="1">
    <location>
        <begin position="25"/>
        <end position="36"/>
    </location>
</feature>
<evidence type="ECO:0000313" key="3">
    <source>
        <dbReference type="Proteomes" id="UP000237481"/>
    </source>
</evidence>
<evidence type="ECO:0000256" key="1">
    <source>
        <dbReference type="SAM" id="MobiDB-lite"/>
    </source>
</evidence>
<feature type="compositionally biased region" description="Pro residues" evidence="1">
    <location>
        <begin position="120"/>
        <end position="132"/>
    </location>
</feature>
<reference evidence="2 3" key="1">
    <citation type="submission" date="2018-01" db="EMBL/GenBank/DDBJ databases">
        <title>Harnessing the power of phylogenomics to disentangle the directionality and signatures of interkingdom host jumping in the parasitic fungal genus Tolypocladium.</title>
        <authorList>
            <person name="Quandt C.A."/>
            <person name="Patterson W."/>
            <person name="Spatafora J.W."/>
        </authorList>
    </citation>
    <scope>NUCLEOTIDE SEQUENCE [LARGE SCALE GENOMIC DNA]</scope>
    <source>
        <strain evidence="2 3">NRBC 100945</strain>
    </source>
</reference>
<comment type="caution">
    <text evidence="2">The sequence shown here is derived from an EMBL/GenBank/DDBJ whole genome shotgun (WGS) entry which is preliminary data.</text>
</comment>
<sequence>MRRRNVMESPDWSSQPADKADHAGRGRRCRARRQQKHSTSTLHKTGTEDAVAHPDKHYSIAVINRHQPPPCAERPRATPAVSKPPPTCPHHAPPPRHVLTLAPAQRRRAGGAAASTSPPSWTPCPPPSAAPA</sequence>
<feature type="region of interest" description="Disordered" evidence="1">
    <location>
        <begin position="66"/>
        <end position="132"/>
    </location>
</feature>
<feature type="compositionally biased region" description="Low complexity" evidence="1">
    <location>
        <begin position="110"/>
        <end position="119"/>
    </location>
</feature>